<keyword evidence="2" id="KW-1185">Reference proteome</keyword>
<dbReference type="InterPro" id="IPR029063">
    <property type="entry name" value="SAM-dependent_MTases_sf"/>
</dbReference>
<protein>
    <submittedName>
        <fullName evidence="1">FkbM family methyltransferase</fullName>
    </submittedName>
</protein>
<reference evidence="1 2" key="1">
    <citation type="submission" date="2021-05" db="EMBL/GenBank/DDBJ databases">
        <title>Comparative genomic studies on the polysaccharide-degrading batcterial strains of the Flammeovirga genus.</title>
        <authorList>
            <person name="Zewei F."/>
            <person name="Zheng Z."/>
            <person name="Yu L."/>
            <person name="Ruyue G."/>
            <person name="Yanhong M."/>
            <person name="Yuanyuan C."/>
            <person name="Jingyan G."/>
            <person name="Wenjun H."/>
        </authorList>
    </citation>
    <scope>NUCLEOTIDE SEQUENCE [LARGE SCALE GENOMIC DNA]</scope>
    <source>
        <strain evidence="1 2">NBRC:100898</strain>
    </source>
</reference>
<dbReference type="Gene3D" id="3.40.50.150">
    <property type="entry name" value="Vaccinia Virus protein VP39"/>
    <property type="match status" value="1"/>
</dbReference>
<evidence type="ECO:0000313" key="2">
    <source>
        <dbReference type="Proteomes" id="UP000678679"/>
    </source>
</evidence>
<proteinExistence type="predicted"/>
<dbReference type="SUPFAM" id="SSF53335">
    <property type="entry name" value="S-adenosyl-L-methionine-dependent methyltransferases"/>
    <property type="match status" value="1"/>
</dbReference>
<dbReference type="KEGG" id="fya:KMW28_11640"/>
<evidence type="ECO:0000313" key="1">
    <source>
        <dbReference type="EMBL" id="QWG00304.1"/>
    </source>
</evidence>
<dbReference type="EMBL" id="CP076132">
    <property type="protein sequence ID" value="QWG00304.1"/>
    <property type="molecule type" value="Genomic_DNA"/>
</dbReference>
<keyword evidence="1" id="KW-0489">Methyltransferase</keyword>
<dbReference type="RefSeq" id="WP_169663277.1">
    <property type="nucleotide sequence ID" value="NZ_CP076132.1"/>
</dbReference>
<sequence>MATLIDLLQKQSLLKVLLHANYLVKKGFLKQIGWNESIKSFSSIDQNGSYIPWFTYSAIHFLKQRDLSKLNLFEYGSGNSTLWFSDRCQSVHSVEHDKDWYMKIKNNIPSNVKYVFKSLEENYEDTVLESPNLFDIVVIDGRKRVKCAYASLEKLSDNGVIIWDNSDREIYNEGYEMLIKKGFKRLDFYGLAPSCGDHSLTSIFYRKDNCLDI</sequence>
<keyword evidence="1" id="KW-0808">Transferase</keyword>
<organism evidence="1 2">
    <name type="scientific">Flammeovirga yaeyamensis</name>
    <dbReference type="NCBI Taxonomy" id="367791"/>
    <lineage>
        <taxon>Bacteria</taxon>
        <taxon>Pseudomonadati</taxon>
        <taxon>Bacteroidota</taxon>
        <taxon>Cytophagia</taxon>
        <taxon>Cytophagales</taxon>
        <taxon>Flammeovirgaceae</taxon>
        <taxon>Flammeovirga</taxon>
    </lineage>
</organism>
<dbReference type="AlphaFoldDB" id="A0AAX1MYI4"/>
<dbReference type="GO" id="GO:0008168">
    <property type="term" value="F:methyltransferase activity"/>
    <property type="evidence" value="ECO:0007669"/>
    <property type="project" value="UniProtKB-KW"/>
</dbReference>
<gene>
    <name evidence="1" type="ORF">KMW28_11640</name>
</gene>
<dbReference type="Proteomes" id="UP000678679">
    <property type="component" value="Chromosome 1"/>
</dbReference>
<dbReference type="GO" id="GO:0032259">
    <property type="term" value="P:methylation"/>
    <property type="evidence" value="ECO:0007669"/>
    <property type="project" value="UniProtKB-KW"/>
</dbReference>
<accession>A0AAX1MYI4</accession>
<name>A0AAX1MYI4_9BACT</name>